<evidence type="ECO:0000256" key="3">
    <source>
        <dbReference type="ARBA" id="ARBA00022475"/>
    </source>
</evidence>
<evidence type="ECO:0000256" key="6">
    <source>
        <dbReference type="ARBA" id="ARBA00023136"/>
    </source>
</evidence>
<dbReference type="EMBL" id="LRPX01000049">
    <property type="protein sequence ID" value="KXA14261.1"/>
    <property type="molecule type" value="Genomic_DNA"/>
</dbReference>
<dbReference type="AlphaFoldDB" id="A0A133ND82"/>
<feature type="transmembrane region" description="Helical" evidence="7">
    <location>
        <begin position="117"/>
        <end position="139"/>
    </location>
</feature>
<evidence type="ECO:0000256" key="4">
    <source>
        <dbReference type="ARBA" id="ARBA00022692"/>
    </source>
</evidence>
<organism evidence="8 9">
    <name type="scientific">Fusobacterium equinum</name>
    <dbReference type="NCBI Taxonomy" id="134605"/>
    <lineage>
        <taxon>Bacteria</taxon>
        <taxon>Fusobacteriati</taxon>
        <taxon>Fusobacteriota</taxon>
        <taxon>Fusobacteriia</taxon>
        <taxon>Fusobacteriales</taxon>
        <taxon>Fusobacteriaceae</taxon>
        <taxon>Fusobacterium</taxon>
    </lineage>
</organism>
<keyword evidence="9" id="KW-1185">Reference proteome</keyword>
<evidence type="ECO:0000313" key="9">
    <source>
        <dbReference type="Proteomes" id="UP000070617"/>
    </source>
</evidence>
<evidence type="ECO:0000256" key="1">
    <source>
        <dbReference type="ARBA" id="ARBA00004141"/>
    </source>
</evidence>
<dbReference type="GO" id="GO:0055085">
    <property type="term" value="P:transmembrane transport"/>
    <property type="evidence" value="ECO:0007669"/>
    <property type="project" value="InterPro"/>
</dbReference>
<evidence type="ECO:0000313" key="8">
    <source>
        <dbReference type="EMBL" id="KXA14261.1"/>
    </source>
</evidence>
<keyword evidence="5 7" id="KW-1133">Transmembrane helix</keyword>
<dbReference type="PANTHER" id="PTHR36838">
    <property type="entry name" value="AUXIN EFFLUX CARRIER FAMILY PROTEIN"/>
    <property type="match status" value="1"/>
</dbReference>
<evidence type="ECO:0000256" key="7">
    <source>
        <dbReference type="SAM" id="Phobius"/>
    </source>
</evidence>
<dbReference type="RefSeq" id="WP_060793685.1">
    <property type="nucleotide sequence ID" value="NZ_KQ956542.1"/>
</dbReference>
<reference evidence="9" key="1">
    <citation type="submission" date="2016-01" db="EMBL/GenBank/DDBJ databases">
        <authorList>
            <person name="Mitreva M."/>
            <person name="Pepin K.H."/>
            <person name="Mihindukulasuriya K.A."/>
            <person name="Fulton R."/>
            <person name="Fronick C."/>
            <person name="O'Laughlin M."/>
            <person name="Miner T."/>
            <person name="Herter B."/>
            <person name="Rosa B.A."/>
            <person name="Cordes M."/>
            <person name="Tomlinson C."/>
            <person name="Wollam A."/>
            <person name="Palsikar V.B."/>
            <person name="Mardis E.R."/>
            <person name="Wilson R.K."/>
        </authorList>
    </citation>
    <scope>NUCLEOTIDE SEQUENCE [LARGE SCALE GENOMIC DNA]</scope>
    <source>
        <strain evidence="9">CMW8396</strain>
    </source>
</reference>
<accession>A0A133ND82</accession>
<feature type="transmembrane region" description="Helical" evidence="7">
    <location>
        <begin position="160"/>
        <end position="182"/>
    </location>
</feature>
<feature type="transmembrane region" description="Helical" evidence="7">
    <location>
        <begin position="252"/>
        <end position="273"/>
    </location>
</feature>
<comment type="subcellular location">
    <subcellularLocation>
        <location evidence="1">Membrane</location>
        <topology evidence="1">Multi-pass membrane protein</topology>
    </subcellularLocation>
</comment>
<keyword evidence="3" id="KW-1003">Cell membrane</keyword>
<feature type="transmembrane region" description="Helical" evidence="7">
    <location>
        <begin position="285"/>
        <end position="308"/>
    </location>
</feature>
<sequence length="309" mass="35129">MQTVLFPVFFMLFLGYLARKKEWITTQQNEGGKKIVFNILFPILVFHVLAQSELKKEFLIQILFLFFAWSFVFLVGKAMTSFTGKRFSNISPYLLLTCEGGNVALPLYISLVGAAHAVNIVTFDVAGILINFGLVPILVTKQSSSELNWKSLLKKIFTSSFILAVLIGILFNVTGIYSYLMNSTFQDIYLSTIDIVLKPITGIILFTLGYELKLNRAMLQPLWRLSLLRLLTCSGIIGTFFLFFPNLMKEEFFSIAVFLYFMCPTGFPVPLQIQALVKDEEEEHFMSAFISVFLMIALAVYTIITLVWK</sequence>
<dbReference type="Proteomes" id="UP000070617">
    <property type="component" value="Unassembled WGS sequence"/>
</dbReference>
<evidence type="ECO:0000256" key="2">
    <source>
        <dbReference type="ARBA" id="ARBA00022448"/>
    </source>
</evidence>
<comment type="caution">
    <text evidence="8">The sequence shown here is derived from an EMBL/GenBank/DDBJ whole genome shotgun (WGS) entry which is preliminary data.</text>
</comment>
<dbReference type="STRING" id="134605.HMPREF3206_01067"/>
<proteinExistence type="predicted"/>
<dbReference type="PATRIC" id="fig|134605.3.peg.1060"/>
<gene>
    <name evidence="8" type="ORF">HMPREF3206_01067</name>
</gene>
<feature type="transmembrane region" description="Helical" evidence="7">
    <location>
        <begin position="222"/>
        <end position="246"/>
    </location>
</feature>
<dbReference type="PANTHER" id="PTHR36838:SF3">
    <property type="entry name" value="TRANSPORTER AUXIN EFFLUX CARRIER EC FAMILY"/>
    <property type="match status" value="1"/>
</dbReference>
<dbReference type="InterPro" id="IPR004776">
    <property type="entry name" value="Mem_transp_PIN-like"/>
</dbReference>
<keyword evidence="2" id="KW-0813">Transport</keyword>
<evidence type="ECO:0000256" key="5">
    <source>
        <dbReference type="ARBA" id="ARBA00022989"/>
    </source>
</evidence>
<name>A0A133ND82_9FUSO</name>
<feature type="transmembrane region" description="Helical" evidence="7">
    <location>
        <begin position="188"/>
        <end position="210"/>
    </location>
</feature>
<keyword evidence="6 7" id="KW-0472">Membrane</keyword>
<feature type="transmembrane region" description="Helical" evidence="7">
    <location>
        <begin position="58"/>
        <end position="79"/>
    </location>
</feature>
<dbReference type="GO" id="GO:0016020">
    <property type="term" value="C:membrane"/>
    <property type="evidence" value="ECO:0007669"/>
    <property type="project" value="UniProtKB-SubCell"/>
</dbReference>
<keyword evidence="4 7" id="KW-0812">Transmembrane</keyword>
<protein>
    <submittedName>
        <fullName evidence="8">Transporter, auxin efflux carrier family protein</fullName>
    </submittedName>
</protein>
<dbReference type="Pfam" id="PF03547">
    <property type="entry name" value="Mem_trans"/>
    <property type="match status" value="1"/>
</dbReference>